<accession>A0A267E0G7</accession>
<feature type="non-terminal residue" evidence="2">
    <location>
        <position position="580"/>
    </location>
</feature>
<dbReference type="Proteomes" id="UP000215902">
    <property type="component" value="Unassembled WGS sequence"/>
</dbReference>
<sequence length="580" mass="64798">PDETPKSEAPAAEVEKPQVSTDEVGKRVESKQPPEEAAPTSAAVTELMISRLNKLKASGLYDESVLTSVGMARALLSSGATPGSMERLDGALDSYKKQASDRDALLAAAVVDKEDGVQPDETPKSEAPAAEVEKPQVSTDEVGKRVESKQPPEEAAPTSAAVTELMISRLNKLKASGLYDESVLTSVGMARALLSSGATPGSMERLDGALDSYKKQASMLTVIGQENKVTEQQRWKDLVDQINFLCSVYPSDSLSPMPLVHGLHKLVDARPMFLQELRPGIRSLASGVQLCHSSFLVKGVLQQLRIARSAELIQFLVSPLRQTMVELMRCKFWSWISERHTAEVAQISYWIEIASNSENQLSSCRNVNLSEFFNSIHRQLEILHSRRSYWHGLQISMVSMNKFLVADFSAELSNCLAMLNKYALLNSDMVRFELSMKTAIGHISEATDYYCEAIQCSLLRIPLKKLRYEFLTESTRSFLYQAPRLLLTEGSTWKKFLSIFLHAEKGLQHQLTKGQSAPVGRQALGRFKRLLHIYTKDFDHTRNYILSTGLWQIQQKTTDSLPKMLPFRNEIADTIEFQYE</sequence>
<feature type="non-terminal residue" evidence="2">
    <location>
        <position position="1"/>
    </location>
</feature>
<feature type="compositionally biased region" description="Basic and acidic residues" evidence="1">
    <location>
        <begin position="112"/>
        <end position="124"/>
    </location>
</feature>
<feature type="compositionally biased region" description="Basic and acidic residues" evidence="1">
    <location>
        <begin position="23"/>
        <end position="34"/>
    </location>
</feature>
<organism evidence="2 3">
    <name type="scientific">Macrostomum lignano</name>
    <dbReference type="NCBI Taxonomy" id="282301"/>
    <lineage>
        <taxon>Eukaryota</taxon>
        <taxon>Metazoa</taxon>
        <taxon>Spiralia</taxon>
        <taxon>Lophotrochozoa</taxon>
        <taxon>Platyhelminthes</taxon>
        <taxon>Rhabditophora</taxon>
        <taxon>Macrostomorpha</taxon>
        <taxon>Macrostomida</taxon>
        <taxon>Macrostomidae</taxon>
        <taxon>Macrostomum</taxon>
    </lineage>
</organism>
<protein>
    <submittedName>
        <fullName evidence="2">Uncharacterized protein</fullName>
    </submittedName>
</protein>
<keyword evidence="3" id="KW-1185">Reference proteome</keyword>
<evidence type="ECO:0000313" key="2">
    <source>
        <dbReference type="EMBL" id="PAA54916.1"/>
    </source>
</evidence>
<comment type="caution">
    <text evidence="2">The sequence shown here is derived from an EMBL/GenBank/DDBJ whole genome shotgun (WGS) entry which is preliminary data.</text>
</comment>
<name>A0A267E0G7_9PLAT</name>
<feature type="region of interest" description="Disordered" evidence="1">
    <location>
        <begin position="1"/>
        <end position="42"/>
    </location>
</feature>
<evidence type="ECO:0000313" key="3">
    <source>
        <dbReference type="Proteomes" id="UP000215902"/>
    </source>
</evidence>
<dbReference type="EMBL" id="NIVC01002841">
    <property type="protein sequence ID" value="PAA54916.1"/>
    <property type="molecule type" value="Genomic_DNA"/>
</dbReference>
<proteinExistence type="predicted"/>
<feature type="region of interest" description="Disordered" evidence="1">
    <location>
        <begin position="112"/>
        <end position="159"/>
    </location>
</feature>
<reference evidence="2 3" key="1">
    <citation type="submission" date="2017-06" db="EMBL/GenBank/DDBJ databases">
        <title>A platform for efficient transgenesis in Macrostomum lignano, a flatworm model organism for stem cell research.</title>
        <authorList>
            <person name="Berezikov E."/>
        </authorList>
    </citation>
    <scope>NUCLEOTIDE SEQUENCE [LARGE SCALE GENOMIC DNA]</scope>
    <source>
        <strain evidence="2">DV1</strain>
        <tissue evidence="2">Whole organism</tissue>
    </source>
</reference>
<gene>
    <name evidence="2" type="ORF">BOX15_Mlig011518g1</name>
</gene>
<evidence type="ECO:0000256" key="1">
    <source>
        <dbReference type="SAM" id="MobiDB-lite"/>
    </source>
</evidence>
<dbReference type="AlphaFoldDB" id="A0A267E0G7"/>
<feature type="compositionally biased region" description="Basic and acidic residues" evidence="1">
    <location>
        <begin position="141"/>
        <end position="152"/>
    </location>
</feature>